<dbReference type="Pfam" id="PF01497">
    <property type="entry name" value="Peripla_BP_2"/>
    <property type="match status" value="1"/>
</dbReference>
<evidence type="ECO:0000313" key="7">
    <source>
        <dbReference type="EMBL" id="MFC7750884.1"/>
    </source>
</evidence>
<accession>A0ABW2V419</accession>
<evidence type="ECO:0000256" key="5">
    <source>
        <dbReference type="SAM" id="SignalP"/>
    </source>
</evidence>
<dbReference type="CDD" id="cd01143">
    <property type="entry name" value="YvrC"/>
    <property type="match status" value="1"/>
</dbReference>
<proteinExistence type="inferred from homology"/>
<feature type="chain" id="PRO_5045732527" evidence="5">
    <location>
        <begin position="22"/>
        <end position="331"/>
    </location>
</feature>
<protein>
    <submittedName>
        <fullName evidence="7">ABC transporter substrate-binding protein</fullName>
    </submittedName>
</protein>
<dbReference type="SUPFAM" id="SSF53807">
    <property type="entry name" value="Helical backbone' metal receptor"/>
    <property type="match status" value="1"/>
</dbReference>
<gene>
    <name evidence="7" type="ORF">ACFQWB_13235</name>
</gene>
<organism evidence="7 8">
    <name type="scientific">Paenibacillus thermoaerophilus</name>
    <dbReference type="NCBI Taxonomy" id="1215385"/>
    <lineage>
        <taxon>Bacteria</taxon>
        <taxon>Bacillati</taxon>
        <taxon>Bacillota</taxon>
        <taxon>Bacilli</taxon>
        <taxon>Bacillales</taxon>
        <taxon>Paenibacillaceae</taxon>
        <taxon>Paenibacillus</taxon>
    </lineage>
</organism>
<feature type="signal peptide" evidence="5">
    <location>
        <begin position="1"/>
        <end position="21"/>
    </location>
</feature>
<name>A0ABW2V419_9BACL</name>
<keyword evidence="2 5" id="KW-0732">Signal</keyword>
<feature type="compositionally biased region" description="Low complexity" evidence="4">
    <location>
        <begin position="30"/>
        <end position="54"/>
    </location>
</feature>
<dbReference type="InterPro" id="IPR050902">
    <property type="entry name" value="ABC_Transporter_SBP"/>
</dbReference>
<dbReference type="Gene3D" id="3.40.50.1980">
    <property type="entry name" value="Nitrogenase molybdenum iron protein domain"/>
    <property type="match status" value="2"/>
</dbReference>
<reference evidence="8" key="1">
    <citation type="journal article" date="2019" name="Int. J. Syst. Evol. Microbiol.">
        <title>The Global Catalogue of Microorganisms (GCM) 10K type strain sequencing project: providing services to taxonomists for standard genome sequencing and annotation.</title>
        <authorList>
            <consortium name="The Broad Institute Genomics Platform"/>
            <consortium name="The Broad Institute Genome Sequencing Center for Infectious Disease"/>
            <person name="Wu L."/>
            <person name="Ma J."/>
        </authorList>
    </citation>
    <scope>NUCLEOTIDE SEQUENCE [LARGE SCALE GENOMIC DNA]</scope>
    <source>
        <strain evidence="8">JCM 18657</strain>
    </source>
</reference>
<dbReference type="EMBL" id="JBHTGQ010000030">
    <property type="protein sequence ID" value="MFC7750884.1"/>
    <property type="molecule type" value="Genomic_DNA"/>
</dbReference>
<dbReference type="PANTHER" id="PTHR30535:SF34">
    <property type="entry name" value="MOLYBDATE-BINDING PROTEIN MOLA"/>
    <property type="match status" value="1"/>
</dbReference>
<evidence type="ECO:0000256" key="3">
    <source>
        <dbReference type="SAM" id="Coils"/>
    </source>
</evidence>
<evidence type="ECO:0000256" key="4">
    <source>
        <dbReference type="SAM" id="MobiDB-lite"/>
    </source>
</evidence>
<evidence type="ECO:0000259" key="6">
    <source>
        <dbReference type="PROSITE" id="PS50983"/>
    </source>
</evidence>
<feature type="domain" description="Fe/B12 periplasmic-binding" evidence="6">
    <location>
        <begin position="75"/>
        <end position="329"/>
    </location>
</feature>
<dbReference type="PANTHER" id="PTHR30535">
    <property type="entry name" value="VITAMIN B12-BINDING PROTEIN"/>
    <property type="match status" value="1"/>
</dbReference>
<dbReference type="NCBIfam" id="NF038402">
    <property type="entry name" value="TroA_like"/>
    <property type="match status" value="1"/>
</dbReference>
<dbReference type="InterPro" id="IPR002491">
    <property type="entry name" value="ABC_transptr_periplasmic_BD"/>
</dbReference>
<comment type="caution">
    <text evidence="7">The sequence shown here is derived from an EMBL/GenBank/DDBJ whole genome shotgun (WGS) entry which is preliminary data.</text>
</comment>
<evidence type="ECO:0000256" key="1">
    <source>
        <dbReference type="ARBA" id="ARBA00008814"/>
    </source>
</evidence>
<dbReference type="PROSITE" id="PS50983">
    <property type="entry name" value="FE_B12_PBP"/>
    <property type="match status" value="1"/>
</dbReference>
<dbReference type="Proteomes" id="UP001596528">
    <property type="component" value="Unassembled WGS sequence"/>
</dbReference>
<dbReference type="RefSeq" id="WP_138790666.1">
    <property type="nucleotide sequence ID" value="NZ_JBHTGQ010000030.1"/>
</dbReference>
<evidence type="ECO:0000313" key="8">
    <source>
        <dbReference type="Proteomes" id="UP001596528"/>
    </source>
</evidence>
<evidence type="ECO:0000256" key="2">
    <source>
        <dbReference type="ARBA" id="ARBA00022729"/>
    </source>
</evidence>
<sequence>MQRLWKVALATALAVSLWGCGAGGDEQQGSSAQPSPTAGTAASAQPSAPAKKTAYPLKVTDATGKEFTFDKAPTKVVSTSPAETEALFALGLGDKVVGVSDFDNYPEEAKSKPKMGSIVQPNSEAILGTGADLVLTGISMKQPAVEQLRALGIPLYKFEAKSLDDVMANLLTLGQIFDVQDQAEAVVAQMKADVQKVKDAVAGVKEDQKKKVYIEFAPGWTVGQGEFMHELIGLAGAVNVAGNTTGWTQISEEAIIQSNPDVILFANGVTDYQSGKALKEIIESRAGWDHVTAIRNKAIFGLDQDMLSRPGPRLTKGLVDMAKAIYPELVK</sequence>
<feature type="coiled-coil region" evidence="3">
    <location>
        <begin position="180"/>
        <end position="207"/>
    </location>
</feature>
<keyword evidence="3" id="KW-0175">Coiled coil</keyword>
<comment type="similarity">
    <text evidence="1">Belongs to the bacterial solute-binding protein 8 family.</text>
</comment>
<feature type="region of interest" description="Disordered" evidence="4">
    <location>
        <begin position="24"/>
        <end position="55"/>
    </location>
</feature>
<keyword evidence="8" id="KW-1185">Reference proteome</keyword>
<dbReference type="InterPro" id="IPR054828">
    <property type="entry name" value="Vit_B12_bind_prot"/>
</dbReference>